<feature type="domain" description="Enoyl reductase (ER)" evidence="1">
    <location>
        <begin position="11"/>
        <end position="324"/>
    </location>
</feature>
<dbReference type="InterPro" id="IPR036291">
    <property type="entry name" value="NAD(P)-bd_dom_sf"/>
</dbReference>
<dbReference type="GO" id="GO:0016491">
    <property type="term" value="F:oxidoreductase activity"/>
    <property type="evidence" value="ECO:0007669"/>
    <property type="project" value="InterPro"/>
</dbReference>
<dbReference type="SUPFAM" id="SSF51735">
    <property type="entry name" value="NAD(P)-binding Rossmann-fold domains"/>
    <property type="match status" value="1"/>
</dbReference>
<dbReference type="AlphaFoldDB" id="B8BUP6"/>
<dbReference type="EMBL" id="CM000639">
    <property type="protein sequence ID" value="EED95323.1"/>
    <property type="molecule type" value="Genomic_DNA"/>
</dbReference>
<reference evidence="2 3" key="1">
    <citation type="journal article" date="2004" name="Science">
        <title>The genome of the diatom Thalassiosira pseudonana: ecology, evolution, and metabolism.</title>
        <authorList>
            <person name="Armbrust E.V."/>
            <person name="Berges J.A."/>
            <person name="Bowler C."/>
            <person name="Green B.R."/>
            <person name="Martinez D."/>
            <person name="Putnam N.H."/>
            <person name="Zhou S."/>
            <person name="Allen A.E."/>
            <person name="Apt K.E."/>
            <person name="Bechner M."/>
            <person name="Brzezinski M.A."/>
            <person name="Chaal B.K."/>
            <person name="Chiovitti A."/>
            <person name="Davis A.K."/>
            <person name="Demarest M.S."/>
            <person name="Detter J.C."/>
            <person name="Glavina T."/>
            <person name="Goodstein D."/>
            <person name="Hadi M.Z."/>
            <person name="Hellsten U."/>
            <person name="Hildebrand M."/>
            <person name="Jenkins B.D."/>
            <person name="Jurka J."/>
            <person name="Kapitonov V.V."/>
            <person name="Kroger N."/>
            <person name="Lau W.W."/>
            <person name="Lane T.W."/>
            <person name="Larimer F.W."/>
            <person name="Lippmeier J.C."/>
            <person name="Lucas S."/>
            <person name="Medina M."/>
            <person name="Montsant A."/>
            <person name="Obornik M."/>
            <person name="Parker M.S."/>
            <person name="Palenik B."/>
            <person name="Pazour G.J."/>
            <person name="Richardson P.M."/>
            <person name="Rynearson T.A."/>
            <person name="Saito M.A."/>
            <person name="Schwartz D.C."/>
            <person name="Thamatrakoln K."/>
            <person name="Valentin K."/>
            <person name="Vardi A."/>
            <person name="Wilkerson F.P."/>
            <person name="Rokhsar D.S."/>
        </authorList>
    </citation>
    <scope>NUCLEOTIDE SEQUENCE [LARGE SCALE GENOMIC DNA]</scope>
    <source>
        <strain evidence="2 3">CCMP1335</strain>
    </source>
</reference>
<dbReference type="Gene3D" id="3.40.50.720">
    <property type="entry name" value="NAD(P)-binding Rossmann-like Domain"/>
    <property type="match status" value="1"/>
</dbReference>
<dbReference type="Gene3D" id="3.90.180.10">
    <property type="entry name" value="Medium-chain alcohol dehydrogenases, catalytic domain"/>
    <property type="match status" value="1"/>
</dbReference>
<accession>B8BUP6</accession>
<dbReference type="PANTHER" id="PTHR11695">
    <property type="entry name" value="ALCOHOL DEHYDROGENASE RELATED"/>
    <property type="match status" value="1"/>
</dbReference>
<gene>
    <name evidence="2" type="ORF">THAPSDRAFT_2553</name>
</gene>
<dbReference type="SUPFAM" id="SSF50129">
    <property type="entry name" value="GroES-like"/>
    <property type="match status" value="1"/>
</dbReference>
<sequence>MRAAIRTGLLGTTITFTKDFQAPSSSHSALRPNEVLLHVKSAAINPVDYKLPRLIGGKIIGIDVSGVVDKVGSDVTSFQAGDQVFGRAIDGKGKLSGSLAEYTTANVDEIAKKPEYLQFEEAASLPTAYLTGLQSLRDAGNVKKGSTVLIIGASGGCGIAGVQLAKAIGAGRIVGICSGKNFDFVRSTGGITELVDYTDNDVMQKFLEDNVGVFDCIYDTATGSGAGEDYVSLMMKLLNKDSGKYVQINGNGSDWARTFAGRQQPQRTLVMTDKNGKPKLEEIATLLESTGAKPCVIVKPFDEKELEEGFNELKGRRTKGKIVFNIGRDE</sequence>
<proteinExistence type="predicted"/>
<dbReference type="SMART" id="SM00829">
    <property type="entry name" value="PKS_ER"/>
    <property type="match status" value="1"/>
</dbReference>
<protein>
    <recommendedName>
        <fullName evidence="1">Enoyl reductase (ER) domain-containing protein</fullName>
    </recommendedName>
</protein>
<dbReference type="CDD" id="cd08267">
    <property type="entry name" value="MDR1"/>
    <property type="match status" value="1"/>
</dbReference>
<organism evidence="2 3">
    <name type="scientific">Thalassiosira pseudonana</name>
    <name type="common">Marine diatom</name>
    <name type="synonym">Cyclotella nana</name>
    <dbReference type="NCBI Taxonomy" id="35128"/>
    <lineage>
        <taxon>Eukaryota</taxon>
        <taxon>Sar</taxon>
        <taxon>Stramenopiles</taxon>
        <taxon>Ochrophyta</taxon>
        <taxon>Bacillariophyta</taxon>
        <taxon>Coscinodiscophyceae</taxon>
        <taxon>Thalassiosirophycidae</taxon>
        <taxon>Thalassiosirales</taxon>
        <taxon>Thalassiosiraceae</taxon>
        <taxon>Thalassiosira</taxon>
    </lineage>
</organism>
<evidence type="ECO:0000313" key="3">
    <source>
        <dbReference type="Proteomes" id="UP000001449"/>
    </source>
</evidence>
<dbReference type="KEGG" id="tps:THAPSDRAFT_2553"/>
<dbReference type="eggNOG" id="KOG1198">
    <property type="taxonomic scope" value="Eukaryota"/>
</dbReference>
<dbReference type="RefSeq" id="XP_002287880.1">
    <property type="nucleotide sequence ID" value="XM_002287844.1"/>
</dbReference>
<dbReference type="OMA" id="THIKAWI"/>
<evidence type="ECO:0000259" key="1">
    <source>
        <dbReference type="SMART" id="SM00829"/>
    </source>
</evidence>
<keyword evidence="3" id="KW-1185">Reference proteome</keyword>
<dbReference type="Pfam" id="PF13602">
    <property type="entry name" value="ADH_zinc_N_2"/>
    <property type="match status" value="1"/>
</dbReference>
<reference evidence="2 3" key="2">
    <citation type="journal article" date="2008" name="Nature">
        <title>The Phaeodactylum genome reveals the evolutionary history of diatom genomes.</title>
        <authorList>
            <person name="Bowler C."/>
            <person name="Allen A.E."/>
            <person name="Badger J.H."/>
            <person name="Grimwood J."/>
            <person name="Jabbari K."/>
            <person name="Kuo A."/>
            <person name="Maheswari U."/>
            <person name="Martens C."/>
            <person name="Maumus F."/>
            <person name="Otillar R.P."/>
            <person name="Rayko E."/>
            <person name="Salamov A."/>
            <person name="Vandepoele K."/>
            <person name="Beszteri B."/>
            <person name="Gruber A."/>
            <person name="Heijde M."/>
            <person name="Katinka M."/>
            <person name="Mock T."/>
            <person name="Valentin K."/>
            <person name="Verret F."/>
            <person name="Berges J.A."/>
            <person name="Brownlee C."/>
            <person name="Cadoret J.P."/>
            <person name="Chiovitti A."/>
            <person name="Choi C.J."/>
            <person name="Coesel S."/>
            <person name="De Martino A."/>
            <person name="Detter J.C."/>
            <person name="Durkin C."/>
            <person name="Falciatore A."/>
            <person name="Fournet J."/>
            <person name="Haruta M."/>
            <person name="Huysman M.J."/>
            <person name="Jenkins B.D."/>
            <person name="Jiroutova K."/>
            <person name="Jorgensen R.E."/>
            <person name="Joubert Y."/>
            <person name="Kaplan A."/>
            <person name="Kroger N."/>
            <person name="Kroth P.G."/>
            <person name="La Roche J."/>
            <person name="Lindquist E."/>
            <person name="Lommer M."/>
            <person name="Martin-Jezequel V."/>
            <person name="Lopez P.J."/>
            <person name="Lucas S."/>
            <person name="Mangogna M."/>
            <person name="McGinnis K."/>
            <person name="Medlin L.K."/>
            <person name="Montsant A."/>
            <person name="Oudot-Le Secq M.P."/>
            <person name="Napoli C."/>
            <person name="Obornik M."/>
            <person name="Parker M.S."/>
            <person name="Petit J.L."/>
            <person name="Porcel B.M."/>
            <person name="Poulsen N."/>
            <person name="Robison M."/>
            <person name="Rychlewski L."/>
            <person name="Rynearson T.A."/>
            <person name="Schmutz J."/>
            <person name="Shapiro H."/>
            <person name="Siaut M."/>
            <person name="Stanley M."/>
            <person name="Sussman M.R."/>
            <person name="Taylor A.R."/>
            <person name="Vardi A."/>
            <person name="von Dassow P."/>
            <person name="Vyverman W."/>
            <person name="Willis A."/>
            <person name="Wyrwicz L.S."/>
            <person name="Rokhsar D.S."/>
            <person name="Weissenbach J."/>
            <person name="Armbrust E.V."/>
            <person name="Green B.R."/>
            <person name="Van de Peer Y."/>
            <person name="Grigoriev I.V."/>
        </authorList>
    </citation>
    <scope>NUCLEOTIDE SEQUENCE [LARGE SCALE GENOMIC DNA]</scope>
    <source>
        <strain evidence="2 3">CCMP1335</strain>
    </source>
</reference>
<dbReference type="InParanoid" id="B8BUP6"/>
<dbReference type="InterPro" id="IPR013154">
    <property type="entry name" value="ADH-like_N"/>
</dbReference>
<dbReference type="PANTHER" id="PTHR11695:SF294">
    <property type="entry name" value="RETICULON-4-INTERACTING PROTEIN 1, MITOCHONDRIAL"/>
    <property type="match status" value="1"/>
</dbReference>
<dbReference type="Proteomes" id="UP000001449">
    <property type="component" value="Chromosome 2"/>
</dbReference>
<name>B8BUP6_THAPS</name>
<dbReference type="PaxDb" id="35128-Thaps2553"/>
<evidence type="ECO:0000313" key="2">
    <source>
        <dbReference type="EMBL" id="EED95323.1"/>
    </source>
</evidence>
<dbReference type="InterPro" id="IPR020843">
    <property type="entry name" value="ER"/>
</dbReference>
<dbReference type="InterPro" id="IPR011032">
    <property type="entry name" value="GroES-like_sf"/>
</dbReference>
<dbReference type="InterPro" id="IPR050700">
    <property type="entry name" value="YIM1/Zinc_Alcohol_DH_Fams"/>
</dbReference>
<dbReference type="Pfam" id="PF08240">
    <property type="entry name" value="ADH_N"/>
    <property type="match status" value="1"/>
</dbReference>
<dbReference type="GeneID" id="7444689"/>
<dbReference type="HOGENOM" id="CLU_026673_3_3_1"/>